<dbReference type="InterPro" id="IPR050077">
    <property type="entry name" value="LexA_repressor"/>
</dbReference>
<dbReference type="GO" id="GO:0003887">
    <property type="term" value="F:DNA-directed DNA polymerase activity"/>
    <property type="evidence" value="ECO:0007669"/>
    <property type="project" value="UniProtKB-EC"/>
</dbReference>
<evidence type="ECO:0000256" key="5">
    <source>
        <dbReference type="ARBA" id="ARBA00023204"/>
    </source>
</evidence>
<keyword evidence="5" id="KW-0234">DNA repair</keyword>
<organism evidence="9 10">
    <name type="scientific">Psychroflexus longus</name>
    <dbReference type="NCBI Taxonomy" id="2873596"/>
    <lineage>
        <taxon>Bacteria</taxon>
        <taxon>Pseudomonadati</taxon>
        <taxon>Bacteroidota</taxon>
        <taxon>Flavobacteriia</taxon>
        <taxon>Flavobacteriales</taxon>
        <taxon>Flavobacteriaceae</taxon>
        <taxon>Psychroflexus</taxon>
    </lineage>
</organism>
<evidence type="ECO:0000259" key="8">
    <source>
        <dbReference type="Pfam" id="PF00717"/>
    </source>
</evidence>
<dbReference type="PANTHER" id="PTHR33516:SF2">
    <property type="entry name" value="LEXA REPRESSOR-RELATED"/>
    <property type="match status" value="1"/>
</dbReference>
<dbReference type="PANTHER" id="PTHR33516">
    <property type="entry name" value="LEXA REPRESSOR"/>
    <property type="match status" value="1"/>
</dbReference>
<evidence type="ECO:0000256" key="4">
    <source>
        <dbReference type="ARBA" id="ARBA00022813"/>
    </source>
</evidence>
<evidence type="ECO:0000256" key="7">
    <source>
        <dbReference type="RuleBase" id="RU003991"/>
    </source>
</evidence>
<keyword evidence="4 7" id="KW-0068">Autocatalytic cleavage</keyword>
<dbReference type="PRINTS" id="PR00726">
    <property type="entry name" value="LEXASERPTASE"/>
</dbReference>
<comment type="caution">
    <text evidence="9">The sequence shown here is derived from an EMBL/GenBank/DDBJ whole genome shotgun (WGS) entry which is preliminary data.</text>
</comment>
<evidence type="ECO:0000256" key="2">
    <source>
        <dbReference type="ARBA" id="ARBA00022763"/>
    </source>
</evidence>
<evidence type="ECO:0000256" key="6">
    <source>
        <dbReference type="ARBA" id="ARBA00023236"/>
    </source>
</evidence>
<dbReference type="SUPFAM" id="SSF51306">
    <property type="entry name" value="LexA/Signal peptidase"/>
    <property type="match status" value="1"/>
</dbReference>
<dbReference type="Proteomes" id="UP001199314">
    <property type="component" value="Unassembled WGS sequence"/>
</dbReference>
<dbReference type="RefSeq" id="WP_224461700.1">
    <property type="nucleotide sequence ID" value="NZ_JAIQZE010000011.1"/>
</dbReference>
<dbReference type="CDD" id="cd06529">
    <property type="entry name" value="S24_LexA-like"/>
    <property type="match status" value="1"/>
</dbReference>
<keyword evidence="9" id="KW-0548">Nucleotidyltransferase</keyword>
<keyword evidence="2" id="KW-0227">DNA damage</keyword>
<dbReference type="Gene3D" id="2.10.109.10">
    <property type="entry name" value="Umud Fragment, subunit A"/>
    <property type="match status" value="1"/>
</dbReference>
<evidence type="ECO:0000313" key="10">
    <source>
        <dbReference type="Proteomes" id="UP001199314"/>
    </source>
</evidence>
<dbReference type="InterPro" id="IPR036286">
    <property type="entry name" value="LexA/Signal_pep-like_sf"/>
</dbReference>
<dbReference type="InterPro" id="IPR015927">
    <property type="entry name" value="Peptidase_S24_S26A/B/C"/>
</dbReference>
<gene>
    <name evidence="9" type="primary">umuD</name>
    <name evidence="9" type="ORF">LB452_10525</name>
</gene>
<comment type="similarity">
    <text evidence="1 7">Belongs to the peptidase S24 family.</text>
</comment>
<dbReference type="InterPro" id="IPR006197">
    <property type="entry name" value="Peptidase_S24_LexA"/>
</dbReference>
<accession>A0ABS7XLT8</accession>
<evidence type="ECO:0000256" key="1">
    <source>
        <dbReference type="ARBA" id="ARBA00007484"/>
    </source>
</evidence>
<keyword evidence="9" id="KW-0808">Transferase</keyword>
<feature type="domain" description="Peptidase S24/S26A/S26B/S26C" evidence="8">
    <location>
        <begin position="26"/>
        <end position="142"/>
    </location>
</feature>
<keyword evidence="10" id="KW-1185">Reference proteome</keyword>
<keyword evidence="3 7" id="KW-0378">Hydrolase</keyword>
<dbReference type="EMBL" id="JAIQZE010000011">
    <property type="protein sequence ID" value="MBZ9779359.1"/>
    <property type="molecule type" value="Genomic_DNA"/>
</dbReference>
<reference evidence="10" key="1">
    <citation type="submission" date="2023-07" db="EMBL/GenBank/DDBJ databases">
        <title>Novel species isolated from saline lakes on Tibetan Plateau.</title>
        <authorList>
            <person name="Lu H."/>
        </authorList>
    </citation>
    <scope>NUCLEOTIDE SEQUENCE [LARGE SCALE GENOMIC DNA]</scope>
    <source>
        <strain evidence="10">CAK8W</strain>
    </source>
</reference>
<dbReference type="EC" id="2.7.7.7" evidence="9"/>
<name>A0ABS7XLT8_9FLAO</name>
<evidence type="ECO:0000313" key="9">
    <source>
        <dbReference type="EMBL" id="MBZ9779359.1"/>
    </source>
</evidence>
<dbReference type="InterPro" id="IPR039418">
    <property type="entry name" value="LexA-like"/>
</dbReference>
<proteinExistence type="inferred from homology"/>
<dbReference type="Pfam" id="PF00717">
    <property type="entry name" value="Peptidase_S24"/>
    <property type="match status" value="1"/>
</dbReference>
<sequence>MLHLVHQAYPALEIYPPDLSRSLDLPFVNQGISAGFPSPADDFLDIKIDLNREFIKNPSATFYARVRGSSMIGAGLSNGDLLIIDKSLEPAHEKIAVCFIDGEFTVKRIHKEKGKVWLMPENEDYPPIEVSDDNEFIIWGVVTTVIKKVN</sequence>
<evidence type="ECO:0000256" key="3">
    <source>
        <dbReference type="ARBA" id="ARBA00022801"/>
    </source>
</evidence>
<keyword evidence="6" id="KW-0742">SOS response</keyword>
<protein>
    <submittedName>
        <fullName evidence="9">Translesion error-prone DNA polymerase V autoproteolytic subunit</fullName>
        <ecNumber evidence="9">2.7.7.7</ecNumber>
    </submittedName>
</protein>
<dbReference type="NCBIfam" id="NF007621">
    <property type="entry name" value="PRK10276.1"/>
    <property type="match status" value="1"/>
</dbReference>